<dbReference type="GO" id="GO:0003723">
    <property type="term" value="F:RNA binding"/>
    <property type="evidence" value="ECO:0007669"/>
    <property type="project" value="UniProtKB-UniRule"/>
</dbReference>
<evidence type="ECO:0000256" key="4">
    <source>
        <dbReference type="ARBA" id="ARBA00022884"/>
    </source>
</evidence>
<reference evidence="9 10" key="1">
    <citation type="submission" date="2017-07" db="EMBL/GenBank/DDBJ databases">
        <title>Mechanisms for carbon and nitrogen cycling indicate functional differentiation within the Candidate Phyla Radiation.</title>
        <authorList>
            <person name="Danczak R.E."/>
            <person name="Johnston M.D."/>
            <person name="Kenah C."/>
            <person name="Slattery M."/>
            <person name="Wrighton K.C."/>
            <person name="Wilkins M.J."/>
        </authorList>
    </citation>
    <scope>NUCLEOTIDE SEQUENCE [LARGE SCALE GENOMIC DNA]</scope>
    <source>
        <strain evidence="9">Licking1014_7</strain>
    </source>
</reference>
<dbReference type="PROSITE" id="PS51831">
    <property type="entry name" value="HD"/>
    <property type="match status" value="1"/>
</dbReference>
<organism evidence="9 10">
    <name type="scientific">Candidatus Berkelbacteria bacterium Licking1014_7</name>
    <dbReference type="NCBI Taxonomy" id="2017147"/>
    <lineage>
        <taxon>Bacteria</taxon>
        <taxon>Candidatus Berkelbacteria</taxon>
    </lineage>
</organism>
<dbReference type="HAMAP" id="MF_00335">
    <property type="entry name" value="RNase_Y"/>
    <property type="match status" value="1"/>
</dbReference>
<evidence type="ECO:0000256" key="3">
    <source>
        <dbReference type="ARBA" id="ARBA00022801"/>
    </source>
</evidence>
<dbReference type="GO" id="GO:0016787">
    <property type="term" value="F:hydrolase activity"/>
    <property type="evidence" value="ECO:0007669"/>
    <property type="project" value="UniProtKB-KW"/>
</dbReference>
<feature type="domain" description="HD" evidence="8">
    <location>
        <begin position="316"/>
        <end position="409"/>
    </location>
</feature>
<evidence type="ECO:0000313" key="10">
    <source>
        <dbReference type="Proteomes" id="UP000315689"/>
    </source>
</evidence>
<dbReference type="NCBIfam" id="TIGR03319">
    <property type="entry name" value="RNase_Y"/>
    <property type="match status" value="1"/>
</dbReference>
<keyword evidence="2 5" id="KW-0255">Endonuclease</keyword>
<dbReference type="SUPFAM" id="SSF109604">
    <property type="entry name" value="HD-domain/PDEase-like"/>
    <property type="match status" value="1"/>
</dbReference>
<dbReference type="InterPro" id="IPR006675">
    <property type="entry name" value="HDIG_dom"/>
</dbReference>
<keyword evidence="1 5" id="KW-0540">Nuclease</keyword>
<dbReference type="PANTHER" id="PTHR12826:SF15">
    <property type="entry name" value="RIBONUCLEASE Y"/>
    <property type="match status" value="1"/>
</dbReference>
<comment type="similarity">
    <text evidence="5">Belongs to the RNase Y family.</text>
</comment>
<evidence type="ECO:0000256" key="7">
    <source>
        <dbReference type="SAM" id="Coils"/>
    </source>
</evidence>
<dbReference type="InterPro" id="IPR022711">
    <property type="entry name" value="RNase_Y_N"/>
</dbReference>
<keyword evidence="3 5" id="KW-0378">Hydrolase</keyword>
<dbReference type="GO" id="GO:0004521">
    <property type="term" value="F:RNA endonuclease activity"/>
    <property type="evidence" value="ECO:0007669"/>
    <property type="project" value="UniProtKB-UniRule"/>
</dbReference>
<dbReference type="Pfam" id="PF01966">
    <property type="entry name" value="HD"/>
    <property type="match status" value="1"/>
</dbReference>
<dbReference type="Pfam" id="PF12072">
    <property type="entry name" value="RNase_Y_N"/>
    <property type="match status" value="1"/>
</dbReference>
<dbReference type="GO" id="GO:0005886">
    <property type="term" value="C:plasma membrane"/>
    <property type="evidence" value="ECO:0007669"/>
    <property type="project" value="UniProtKB-UniRule"/>
</dbReference>
<dbReference type="PROSITE" id="PS50084">
    <property type="entry name" value="KH_TYPE_1"/>
    <property type="match status" value="1"/>
</dbReference>
<evidence type="ECO:0000259" key="8">
    <source>
        <dbReference type="PROSITE" id="PS51831"/>
    </source>
</evidence>
<proteinExistence type="inferred from homology"/>
<dbReference type="InterPro" id="IPR004087">
    <property type="entry name" value="KH_dom"/>
</dbReference>
<feature type="coiled-coil region" evidence="7">
    <location>
        <begin position="46"/>
        <end position="119"/>
    </location>
</feature>
<comment type="caution">
    <text evidence="9">The sequence shown here is derived from an EMBL/GenBank/DDBJ whole genome shotgun (WGS) entry which is preliminary data.</text>
</comment>
<name>A0A554LIQ8_9BACT</name>
<evidence type="ECO:0000256" key="2">
    <source>
        <dbReference type="ARBA" id="ARBA00022759"/>
    </source>
</evidence>
<dbReference type="Proteomes" id="UP000315689">
    <property type="component" value="Unassembled WGS sequence"/>
</dbReference>
<comment type="function">
    <text evidence="5">Endoribonuclease that initiates mRNA decay.</text>
</comment>
<protein>
    <recommendedName>
        <fullName evidence="5 6">Ribonuclease Y</fullName>
        <shortName evidence="5">RNase Y</shortName>
        <ecNumber evidence="5 6">3.1.-.-</ecNumber>
    </recommendedName>
</protein>
<evidence type="ECO:0000256" key="5">
    <source>
        <dbReference type="HAMAP-Rule" id="MF_00335"/>
    </source>
</evidence>
<dbReference type="GO" id="GO:0006402">
    <property type="term" value="P:mRNA catabolic process"/>
    <property type="evidence" value="ECO:0007669"/>
    <property type="project" value="UniProtKB-UniRule"/>
</dbReference>
<evidence type="ECO:0000256" key="1">
    <source>
        <dbReference type="ARBA" id="ARBA00022722"/>
    </source>
</evidence>
<evidence type="ECO:0000313" key="9">
    <source>
        <dbReference type="EMBL" id="TSC92763.1"/>
    </source>
</evidence>
<dbReference type="InterPro" id="IPR004088">
    <property type="entry name" value="KH_dom_type_1"/>
</dbReference>
<dbReference type="SMART" id="SM00322">
    <property type="entry name" value="KH"/>
    <property type="match status" value="1"/>
</dbReference>
<dbReference type="SMART" id="SM00471">
    <property type="entry name" value="HDc"/>
    <property type="match status" value="1"/>
</dbReference>
<dbReference type="InterPro" id="IPR006674">
    <property type="entry name" value="HD_domain"/>
</dbReference>
<dbReference type="PANTHER" id="PTHR12826">
    <property type="entry name" value="RIBONUCLEASE Y"/>
    <property type="match status" value="1"/>
</dbReference>
<dbReference type="Gene3D" id="1.10.3210.10">
    <property type="entry name" value="Hypothetical protein af1432"/>
    <property type="match status" value="1"/>
</dbReference>
<dbReference type="EC" id="3.1.-.-" evidence="5 6"/>
<dbReference type="Pfam" id="PF00013">
    <property type="entry name" value="KH_1"/>
    <property type="match status" value="1"/>
</dbReference>
<dbReference type="InterPro" id="IPR003607">
    <property type="entry name" value="HD/PDEase_dom"/>
</dbReference>
<keyword evidence="7" id="KW-0175">Coiled coil</keyword>
<dbReference type="CDD" id="cd22431">
    <property type="entry name" value="KH-I_RNaseY"/>
    <property type="match status" value="1"/>
</dbReference>
<dbReference type="CDD" id="cd00077">
    <property type="entry name" value="HDc"/>
    <property type="match status" value="1"/>
</dbReference>
<dbReference type="EMBL" id="VMGK01000014">
    <property type="protein sequence ID" value="TSC92763.1"/>
    <property type="molecule type" value="Genomic_DNA"/>
</dbReference>
<keyword evidence="4 5" id="KW-0694">RNA-binding</keyword>
<sequence>MDLLVFWIVASGIVGVGAGAVGGNIVRKRWISQKEEKILTRQKEIILKAKDEALQIQEKAKDEEEKRRKNSDEIENRLRDREIMVDKRLDDLDAQRKDLENRRRDISRIRREIDEIRSKHLETLEKVAGMKKDEARIDLLNQVEKEYSADLVKKIKEYKQALKEDSEREARKILSTSLERIAGEFTAEHTSYTVALPSEELKGRIIGKEGRNVQAFEKMTGVDVIIDDTPDVVQVSSFDPVRRYIGKLTLEKLVEDGRIQPTRIEEVFKKTTEEVNKQIKEEGEQAAYDAGVPGLHPDLIKILGRLKFRTSYGQNQLKHGLEVSTIAGILAQELGADVNVAKKAGLLHDIGKAIDHEVEGAHHHISMDIARKYGLSEVVVNAIGAHHDDIDPKTVEAVLVRAADAISGARPGARRESVEHYMKRLTELENVTNNFKGVEKSFAIQAGREVRILVKPEEIDDLASLKLAKDIAQKIERDLQYPGTIKVNVIRETRAIEYAK</sequence>
<dbReference type="InterPro" id="IPR036612">
    <property type="entry name" value="KH_dom_type_1_sf"/>
</dbReference>
<dbReference type="AlphaFoldDB" id="A0A554LIQ8"/>
<gene>
    <name evidence="5" type="primary">rny</name>
    <name evidence="9" type="ORF">CEN89_465</name>
</gene>
<dbReference type="SUPFAM" id="SSF54791">
    <property type="entry name" value="Eukaryotic type KH-domain (KH-domain type I)"/>
    <property type="match status" value="1"/>
</dbReference>
<dbReference type="InterPro" id="IPR017705">
    <property type="entry name" value="Ribonuclease_Y"/>
</dbReference>
<accession>A0A554LIQ8</accession>
<evidence type="ECO:0000256" key="6">
    <source>
        <dbReference type="NCBIfam" id="TIGR03319"/>
    </source>
</evidence>
<dbReference type="NCBIfam" id="TIGR00277">
    <property type="entry name" value="HDIG"/>
    <property type="match status" value="1"/>
</dbReference>